<organism evidence="3 4">
    <name type="scientific">Xylocopilactobacillus apis</name>
    <dbReference type="NCBI Taxonomy" id="2932183"/>
    <lineage>
        <taxon>Bacteria</taxon>
        <taxon>Bacillati</taxon>
        <taxon>Bacillota</taxon>
        <taxon>Bacilli</taxon>
        <taxon>Lactobacillales</taxon>
        <taxon>Lactobacillaceae</taxon>
        <taxon>Xylocopilactobacillus</taxon>
    </lineage>
</organism>
<dbReference type="Gene3D" id="3.40.50.1820">
    <property type="entry name" value="alpha/beta hydrolase"/>
    <property type="match status" value="1"/>
</dbReference>
<name>A0AAU9CPH6_9LACO</name>
<evidence type="ECO:0000259" key="2">
    <source>
        <dbReference type="Pfam" id="PF20434"/>
    </source>
</evidence>
<keyword evidence="1" id="KW-0378">Hydrolase</keyword>
<dbReference type="PANTHER" id="PTHR48081">
    <property type="entry name" value="AB HYDROLASE SUPERFAMILY PROTEIN C4A8.06C"/>
    <property type="match status" value="1"/>
</dbReference>
<dbReference type="Proteomes" id="UP001321804">
    <property type="component" value="Chromosome"/>
</dbReference>
<reference evidence="3 4" key="1">
    <citation type="journal article" date="2023" name="Microbiol. Spectr.">
        <title>Symbiosis of Carpenter Bees with Uncharacterized Lactic Acid Bacteria Showing NAD Auxotrophy.</title>
        <authorList>
            <person name="Kawasaki S."/>
            <person name="Ozawa K."/>
            <person name="Mori T."/>
            <person name="Yamamoto A."/>
            <person name="Ito M."/>
            <person name="Ohkuma M."/>
            <person name="Sakamoto M."/>
            <person name="Matsutani M."/>
        </authorList>
    </citation>
    <scope>NUCLEOTIDE SEQUENCE [LARGE SCALE GENOMIC DNA]</scope>
    <source>
        <strain evidence="3 4">KimC2</strain>
    </source>
</reference>
<dbReference type="RefSeq" id="WP_317697514.1">
    <property type="nucleotide sequence ID" value="NZ_AP026801.1"/>
</dbReference>
<dbReference type="InterPro" id="IPR029058">
    <property type="entry name" value="AB_hydrolase_fold"/>
</dbReference>
<proteinExistence type="predicted"/>
<dbReference type="InterPro" id="IPR050300">
    <property type="entry name" value="GDXG_lipolytic_enzyme"/>
</dbReference>
<dbReference type="Pfam" id="PF20434">
    <property type="entry name" value="BD-FAE"/>
    <property type="match status" value="1"/>
</dbReference>
<dbReference type="AlphaFoldDB" id="A0AAU9CPH6"/>
<evidence type="ECO:0000313" key="4">
    <source>
        <dbReference type="Proteomes" id="UP001321804"/>
    </source>
</evidence>
<dbReference type="InterPro" id="IPR049492">
    <property type="entry name" value="BD-FAE-like_dom"/>
</dbReference>
<dbReference type="SUPFAM" id="SSF53474">
    <property type="entry name" value="alpha/beta-Hydrolases"/>
    <property type="match status" value="1"/>
</dbReference>
<dbReference type="EMBL" id="AP026801">
    <property type="protein sequence ID" value="BDR55852.1"/>
    <property type="molecule type" value="Genomic_DNA"/>
</dbReference>
<protein>
    <submittedName>
        <fullName evidence="3">Esterase</fullName>
    </submittedName>
</protein>
<evidence type="ECO:0000256" key="1">
    <source>
        <dbReference type="ARBA" id="ARBA00022801"/>
    </source>
</evidence>
<feature type="domain" description="BD-FAE-like" evidence="2">
    <location>
        <begin position="18"/>
        <end position="198"/>
    </location>
</feature>
<evidence type="ECO:0000313" key="3">
    <source>
        <dbReference type="EMBL" id="BDR55852.1"/>
    </source>
</evidence>
<accession>A0AAU9CPH6</accession>
<dbReference type="KEGG" id="xak:KIMC2_04140"/>
<sequence>MTKINKDLVYDPIHDLKLDLYQNETSGKKQVSIILIHGGGWFRGSKDNETQLAAKLLEAGYNVIVPDYRLAPPSFYPAPLKDMNQVYNWIQDKFPESKIAAVGTSVGGTMAVELAIKYGIPAVSLSGIFDIEKWILKHHDVKAKLSSGKGETPEDQQKINESFYKGFIMNYLNNDEKLLEQATPYYRVKKTTGPVYLFNSLSELAPLSGVLKMEKSLIKKQVPTWVQFIPGTGHGGDYALSVVEDIANFIEKY</sequence>
<dbReference type="GO" id="GO:0016787">
    <property type="term" value="F:hydrolase activity"/>
    <property type="evidence" value="ECO:0007669"/>
    <property type="project" value="UniProtKB-KW"/>
</dbReference>
<gene>
    <name evidence="3" type="ORF">KIMC2_04140</name>
</gene>
<keyword evidence="4" id="KW-1185">Reference proteome</keyword>